<evidence type="ECO:0000313" key="1">
    <source>
        <dbReference type="EMBL" id="VWL85278.1"/>
    </source>
</evidence>
<proteinExistence type="predicted"/>
<keyword evidence="2" id="KW-1185">Reference proteome</keyword>
<reference evidence="1 2" key="1">
    <citation type="submission" date="2019-10" db="EMBL/GenBank/DDBJ databases">
        <authorList>
            <person name="Blom J."/>
        </authorList>
    </citation>
    <scope>NUCLEOTIDE SEQUENCE [LARGE SCALE GENOMIC DNA]</scope>
    <source>
        <strain evidence="1 2">ES3154-GLU</strain>
    </source>
</reference>
<protein>
    <submittedName>
        <fullName evidence="1">Uncharacterized protein</fullName>
    </submittedName>
</protein>
<name>A0A6I8MAD4_9FUSO</name>
<dbReference type="AlphaFoldDB" id="A0A6I8MAD4"/>
<gene>
    <name evidence="1" type="ORF">OMES3154_00561</name>
</gene>
<dbReference type="EMBL" id="CABWIB010000001">
    <property type="protein sequence ID" value="VWL85278.1"/>
    <property type="molecule type" value="Genomic_DNA"/>
</dbReference>
<evidence type="ECO:0000313" key="2">
    <source>
        <dbReference type="Proteomes" id="UP000419017"/>
    </source>
</evidence>
<dbReference type="RefSeq" id="WP_156683286.1">
    <property type="nucleotide sequence ID" value="NZ_CABWIB010000001.1"/>
</dbReference>
<accession>A0A6I8MAD4</accession>
<dbReference type="Proteomes" id="UP000419017">
    <property type="component" value="Unassembled WGS sequence"/>
</dbReference>
<sequence length="783" mass="94185">MIKFNFKSIKEEYIKNDSKDILYLESQSDVVEFFENVILVDSIVLKEEKESLLFYSLLSEGEKKTFNISSYFDSIDTAYNYYRLIKELYYNNISYEMLELEKWQEKYMKAIYNIHNKMIEKKNKENIMPTYLIFHDYKINSEYIKRYKKIVFVNKMYTNKKELEVLNKLDIEIEYLLFTDENDFNKEKMILENITVEKLDNKVSLNSFTDTKTMLLYLTEKLSKDNLDVHINDVNDKREYNEISCNLLNWHKKNYLNKSKSYKLLNSIYDIENSLDKKTKKIELQSIYFATLDEEFNSFFNISYDILEKVKKEYMSTKKYVDIDSYEFLEELLNYDVFKLCDDISKKYKDETDKFLEAVSEIYVLKDFSLLKYIDKKKDVYKLILKYLDAKKDSSKLKSEKYEILNPTNEKKENYFLLNAQANMDMNVREYILDANQRKKLNLKKANDFKYAKYYPFVRQMYLSNNVDILYIKNEENDIDIKSVFKSIFVENDVKEKNISYSSKEIKKHLMYISQDRNDVKENSDFLTENDYIKVEKEDFSDIKINGYSISSFMEDLMSYILKKYIDKNKLKYISIDDTSISNITIGNIIHEIVETALEEKVENIQDLKKIKEKVLNVYKDYIKKEYFGIYSVLLFDEVLEDVLKYVLKYRKYGVVCEKKLELDIDDNIKINYIIDTLFEKDNKYIVSDIKSGMNKNSIIYDYQVNLYKTFLEYSENKEVIDTLVYYPFDENKEVKTDKKEFTYSEFLERVNYVRGLDKIQIEKNVLEYNLKNIIRGVKSNES</sequence>
<organism evidence="1 2">
    <name type="scientific">Oceanivirga miroungae</name>
    <dbReference type="NCBI Taxonomy" id="1130046"/>
    <lineage>
        <taxon>Bacteria</taxon>
        <taxon>Fusobacteriati</taxon>
        <taxon>Fusobacteriota</taxon>
        <taxon>Fusobacteriia</taxon>
        <taxon>Fusobacteriales</taxon>
        <taxon>Leptotrichiaceae</taxon>
        <taxon>Oceanivirga</taxon>
    </lineage>
</organism>